<evidence type="ECO:0000259" key="3">
    <source>
        <dbReference type="Pfam" id="PF07261"/>
    </source>
</evidence>
<dbReference type="AlphaFoldDB" id="A0A2G6QLJ1"/>
<organism evidence="4 5">
    <name type="scientific">Bacillus fungorum</name>
    <dbReference type="NCBI Taxonomy" id="2039284"/>
    <lineage>
        <taxon>Bacteria</taxon>
        <taxon>Bacillati</taxon>
        <taxon>Bacillota</taxon>
        <taxon>Bacilli</taxon>
        <taxon>Bacillales</taxon>
        <taxon>Bacillaceae</taxon>
        <taxon>Bacillus</taxon>
    </lineage>
</organism>
<evidence type="ECO:0000313" key="4">
    <source>
        <dbReference type="EMBL" id="PIE97210.1"/>
    </source>
</evidence>
<comment type="similarity">
    <text evidence="1">Belongs to the DnaB/DnaD family.</text>
</comment>
<dbReference type="Pfam" id="PF07261">
    <property type="entry name" value="DnaB_2"/>
    <property type="match status" value="1"/>
</dbReference>
<feature type="domain" description="DnaB/C C-terminal" evidence="3">
    <location>
        <begin position="224"/>
        <end position="284"/>
    </location>
</feature>
<dbReference type="EMBL" id="NWUW01000001">
    <property type="protein sequence ID" value="PIE97210.1"/>
    <property type="molecule type" value="Genomic_DNA"/>
</dbReference>
<reference evidence="4 5" key="1">
    <citation type="submission" date="2017-09" db="EMBL/GenBank/DDBJ databases">
        <title>Biocontrol bacteria screening and application from spent mushroom substrate.</title>
        <authorList>
            <person name="Sun X."/>
        </authorList>
    </citation>
    <scope>NUCLEOTIDE SEQUENCE [LARGE SCALE GENOMIC DNA]</scope>
    <source>
        <strain evidence="4 5">100374</strain>
    </source>
</reference>
<protein>
    <submittedName>
        <fullName evidence="4">Primosomal replication protein N</fullName>
    </submittedName>
</protein>
<feature type="region of interest" description="Disordered" evidence="2">
    <location>
        <begin position="298"/>
        <end position="338"/>
    </location>
</feature>
<dbReference type="InterPro" id="IPR006343">
    <property type="entry name" value="DnaB/C_C"/>
</dbReference>
<sequence>MNNKVLQIGQINFRGNVIDHGWFKTLTLDNGKPNIVAITILGEFVYWYKPTEVRSEESSQVQYKQKFKADMLQKSYQQLADSFGFTKRQVKEACDFLKERGLIKIEFRTIVVNGTRCNNVMYVEPIPEMIQKISVMYWGNDTPPTLKRNRAVTSESKRVLRSKGTPSYNETEEPLTLERKTNTEITTNITTEITTNINDDDNAASTQKLIDQEFKISYNFLLKKGIPLSEIAIQELGEFCDRFGNELITHAVNKAIDENVPKWRYIRSILSSWEKAKVKTLDDVAVLDTRFEMSKQNKKRTGKGFVNRTETVPDWLHQQDKPEPMPQPQQTPSDDIEENKKRLDEILNKYKNTKGE</sequence>
<dbReference type="RefSeq" id="WP_099683195.1">
    <property type="nucleotide sequence ID" value="NZ_NWUW01000001.1"/>
</dbReference>
<dbReference type="PANTHER" id="PTHR37293:SF6">
    <property type="entry name" value="DNA REPLICATION PROTEIN DNAD"/>
    <property type="match status" value="1"/>
</dbReference>
<proteinExistence type="inferred from homology"/>
<keyword evidence="5" id="KW-1185">Reference proteome</keyword>
<gene>
    <name evidence="4" type="ORF">CO726_02590</name>
</gene>
<accession>A0A2G6QLJ1</accession>
<evidence type="ECO:0000256" key="2">
    <source>
        <dbReference type="SAM" id="MobiDB-lite"/>
    </source>
</evidence>
<dbReference type="NCBIfam" id="TIGR01446">
    <property type="entry name" value="DnaD_dom"/>
    <property type="match status" value="1"/>
</dbReference>
<dbReference type="InterPro" id="IPR053162">
    <property type="entry name" value="DnaD"/>
</dbReference>
<dbReference type="InterPro" id="IPR034829">
    <property type="entry name" value="DnaD-like_sf"/>
</dbReference>
<dbReference type="PANTHER" id="PTHR37293">
    <property type="entry name" value="PHAGE REPLICATION PROTEIN-RELATED"/>
    <property type="match status" value="1"/>
</dbReference>
<dbReference type="Proteomes" id="UP000228484">
    <property type="component" value="Unassembled WGS sequence"/>
</dbReference>
<name>A0A2G6QLJ1_9BACI</name>
<dbReference type="Gene3D" id="1.10.10.630">
    <property type="entry name" value="DnaD domain-like"/>
    <property type="match status" value="1"/>
</dbReference>
<dbReference type="SUPFAM" id="SSF158499">
    <property type="entry name" value="DnaD domain-like"/>
    <property type="match status" value="1"/>
</dbReference>
<evidence type="ECO:0000256" key="1">
    <source>
        <dbReference type="ARBA" id="ARBA00093462"/>
    </source>
</evidence>
<evidence type="ECO:0000313" key="5">
    <source>
        <dbReference type="Proteomes" id="UP000228484"/>
    </source>
</evidence>
<comment type="caution">
    <text evidence="4">The sequence shown here is derived from an EMBL/GenBank/DDBJ whole genome shotgun (WGS) entry which is preliminary data.</text>
</comment>